<reference evidence="1 2" key="1">
    <citation type="submission" date="2020-07" db="EMBL/GenBank/DDBJ databases">
        <title>Organ Donor 1.</title>
        <authorList>
            <person name="Marsh A.J."/>
            <person name="Azcarate-Peril M.A."/>
        </authorList>
    </citation>
    <scope>NUCLEOTIDE SEQUENCE [LARGE SCALE GENOMIC DNA]</scope>
    <source>
        <strain evidence="1 2">AMC0717</strain>
    </source>
</reference>
<sequence>MNAKEKLPDFCYTTLFSTGEIVRIKRGALTYERTDLSTPDRAMNYLIAERANTAMGITKAQREAMLGGMLLGWERPAADPNRYDLSGNFILIEDIEK</sequence>
<proteinExistence type="predicted"/>
<evidence type="ECO:0000313" key="2">
    <source>
        <dbReference type="Proteomes" id="UP000586254"/>
    </source>
</evidence>
<comment type="caution">
    <text evidence="1">The sequence shown here is derived from an EMBL/GenBank/DDBJ whole genome shotgun (WGS) entry which is preliminary data.</text>
</comment>
<name>A0A853JQC8_9FIRM</name>
<gene>
    <name evidence="1" type="ORF">H0N91_16870</name>
</gene>
<evidence type="ECO:0000313" key="1">
    <source>
        <dbReference type="EMBL" id="NZA39756.1"/>
    </source>
</evidence>
<accession>A0A853JQC8</accession>
<dbReference type="AlphaFoldDB" id="A0A853JQC8"/>
<dbReference type="EMBL" id="JACCKS010000025">
    <property type="protein sequence ID" value="NZA39756.1"/>
    <property type="molecule type" value="Genomic_DNA"/>
</dbReference>
<organism evidence="1 2">
    <name type="scientific">Eubacterium callanderi</name>
    <dbReference type="NCBI Taxonomy" id="53442"/>
    <lineage>
        <taxon>Bacteria</taxon>
        <taxon>Bacillati</taxon>
        <taxon>Bacillota</taxon>
        <taxon>Clostridia</taxon>
        <taxon>Eubacteriales</taxon>
        <taxon>Eubacteriaceae</taxon>
        <taxon>Eubacterium</taxon>
    </lineage>
</organism>
<dbReference type="RefSeq" id="WP_180494014.1">
    <property type="nucleotide sequence ID" value="NZ_JACCKS010000025.1"/>
</dbReference>
<dbReference type="Proteomes" id="UP000586254">
    <property type="component" value="Unassembled WGS sequence"/>
</dbReference>
<protein>
    <submittedName>
        <fullName evidence="1">Uncharacterized protein</fullName>
    </submittedName>
</protein>